<dbReference type="EMBL" id="JSWE01000118">
    <property type="protein sequence ID" value="KIE05157.1"/>
    <property type="molecule type" value="Genomic_DNA"/>
</dbReference>
<sequence>MKRKAEEKSFTSNKESRNEDTKVQKYETRHPIILKIIECARSQDHEELQKVPKRWIINRVDYKTGLSAIGILASNEEIEAMKFLEPYGINKNLIVYGFAMGGHSEHTKEWLNQGASKDQAIIGAARGGHIELVEWLVNQGASKDQAVIGAARGGHKDMVEWLISQGASKDQAVIGAVKGEHKDLVKWLIIQGASKDRVVEEAAYSGQKELVQWLVSQGVNKNWAIEVAAQGGQKELVEWLISQGASKDEAVRGVAQGGHKEMVEWLVSQGASKDEAMYGAAYGGHKELMEWLVSQGASKDWTVGEAAYSGEKYLVEWLINQGASKDKAIRDAAQGGHRELVEWLISQRASKADALYGAIVGQQYRLAIGLINNHQVLPQEINTSTSTSLRSCFNMRYHAYSFISGIADYNLQTEYTKFIANIIGMDNIKFSGNLGVLENIINQQNLSIQDAYVYYVEDKYIRSGISTPLGDYVASFYNSYTSDKLMVMGETKEIIIPNEILNKIAYFYLEHPKLKHNDTPNAQIYPPFSERVVDKVVCLWVDRINEIRSKGERISSDSIGM</sequence>
<proteinExistence type="predicted"/>
<dbReference type="InterPro" id="IPR002110">
    <property type="entry name" value="Ankyrin_rpt"/>
</dbReference>
<dbReference type="RefSeq" id="WP_039456825.1">
    <property type="nucleotide sequence ID" value="NZ_JSWE01000118.1"/>
</dbReference>
<gene>
    <name evidence="2" type="ORF">NF27_ES00040</name>
</gene>
<comment type="caution">
    <text evidence="2">The sequence shown here is derived from an EMBL/GenBank/DDBJ whole genome shotgun (WGS) entry which is preliminary data.</text>
</comment>
<dbReference type="SMART" id="SM00248">
    <property type="entry name" value="ANK"/>
    <property type="match status" value="6"/>
</dbReference>
<dbReference type="AlphaFoldDB" id="A0A0C1MSV2"/>
<accession>A0A0C1MSV2</accession>
<dbReference type="InterPro" id="IPR052050">
    <property type="entry name" value="SecEffector_AnkRepeat"/>
</dbReference>
<protein>
    <submittedName>
        <fullName evidence="2">Uncharacterized protein</fullName>
    </submittedName>
</protein>
<dbReference type="STRING" id="86105.NF27_ES00040"/>
<evidence type="ECO:0000313" key="2">
    <source>
        <dbReference type="EMBL" id="KIE05157.1"/>
    </source>
</evidence>
<dbReference type="PANTHER" id="PTHR46586:SF3">
    <property type="entry name" value="ANKYRIN REPEAT-CONTAINING PROTEIN"/>
    <property type="match status" value="1"/>
</dbReference>
<reference evidence="2 3" key="1">
    <citation type="submission" date="2014-11" db="EMBL/GenBank/DDBJ databases">
        <title>A Rickettsiales Symbiont of Amoebae With Ancient Features.</title>
        <authorList>
            <person name="Schulz F."/>
            <person name="Martijn J."/>
            <person name="Wascher F."/>
            <person name="Kostanjsek R."/>
            <person name="Ettema T.J."/>
            <person name="Horn M."/>
        </authorList>
    </citation>
    <scope>NUCLEOTIDE SEQUENCE [LARGE SCALE GENOMIC DNA]</scope>
    <source>
        <strain evidence="2 3">UWC36</strain>
    </source>
</reference>
<dbReference type="SUPFAM" id="SSF48403">
    <property type="entry name" value="Ankyrin repeat"/>
    <property type="match status" value="1"/>
</dbReference>
<dbReference type="Proteomes" id="UP000031258">
    <property type="component" value="Unassembled WGS sequence"/>
</dbReference>
<evidence type="ECO:0000313" key="3">
    <source>
        <dbReference type="Proteomes" id="UP000031258"/>
    </source>
</evidence>
<feature type="region of interest" description="Disordered" evidence="1">
    <location>
        <begin position="1"/>
        <end position="24"/>
    </location>
</feature>
<organism evidence="2 3">
    <name type="scientific">Candidatus Jidaibacter acanthamoebae</name>
    <dbReference type="NCBI Taxonomy" id="86105"/>
    <lineage>
        <taxon>Bacteria</taxon>
        <taxon>Pseudomonadati</taxon>
        <taxon>Pseudomonadota</taxon>
        <taxon>Alphaproteobacteria</taxon>
        <taxon>Rickettsiales</taxon>
        <taxon>Candidatus Midichloriaceae</taxon>
        <taxon>Candidatus Jidaibacter</taxon>
    </lineage>
</organism>
<evidence type="ECO:0000256" key="1">
    <source>
        <dbReference type="SAM" id="MobiDB-lite"/>
    </source>
</evidence>
<keyword evidence="3" id="KW-1185">Reference proteome</keyword>
<dbReference type="OrthoDB" id="407974at2"/>
<dbReference type="PANTHER" id="PTHR46586">
    <property type="entry name" value="ANKYRIN REPEAT-CONTAINING PROTEIN"/>
    <property type="match status" value="1"/>
</dbReference>
<dbReference type="Pfam" id="PF12796">
    <property type="entry name" value="Ank_2"/>
    <property type="match status" value="2"/>
</dbReference>
<dbReference type="InterPro" id="IPR036770">
    <property type="entry name" value="Ankyrin_rpt-contain_sf"/>
</dbReference>
<name>A0A0C1MSV2_9RICK</name>
<dbReference type="Gene3D" id="1.25.40.20">
    <property type="entry name" value="Ankyrin repeat-containing domain"/>
    <property type="match status" value="1"/>
</dbReference>